<dbReference type="SUPFAM" id="SSF55008">
    <property type="entry name" value="HMA, heavy metal-associated domain"/>
    <property type="match status" value="1"/>
</dbReference>
<dbReference type="InterPro" id="IPR006121">
    <property type="entry name" value="HMA_dom"/>
</dbReference>
<accession>A0A6J4SR88</accession>
<feature type="domain" description="HMA" evidence="1">
    <location>
        <begin position="33"/>
        <end position="78"/>
    </location>
</feature>
<dbReference type="Pfam" id="PF00403">
    <property type="entry name" value="HMA"/>
    <property type="match status" value="1"/>
</dbReference>
<dbReference type="InterPro" id="IPR036163">
    <property type="entry name" value="HMA_dom_sf"/>
</dbReference>
<organism evidence="2">
    <name type="scientific">uncultured Solirubrobacterales bacterium</name>
    <dbReference type="NCBI Taxonomy" id="768556"/>
    <lineage>
        <taxon>Bacteria</taxon>
        <taxon>Bacillati</taxon>
        <taxon>Actinomycetota</taxon>
        <taxon>Thermoleophilia</taxon>
        <taxon>Solirubrobacterales</taxon>
        <taxon>environmental samples</taxon>
    </lineage>
</organism>
<dbReference type="GO" id="GO:0046872">
    <property type="term" value="F:metal ion binding"/>
    <property type="evidence" value="ECO:0007669"/>
    <property type="project" value="InterPro"/>
</dbReference>
<reference evidence="2" key="1">
    <citation type="submission" date="2020-02" db="EMBL/GenBank/DDBJ databases">
        <authorList>
            <person name="Meier V. D."/>
        </authorList>
    </citation>
    <scope>NUCLEOTIDE SEQUENCE</scope>
    <source>
        <strain evidence="2">AVDCRST_MAG45</strain>
    </source>
</reference>
<protein>
    <recommendedName>
        <fullName evidence="1">HMA domain-containing protein</fullName>
    </recommendedName>
</protein>
<dbReference type="AlphaFoldDB" id="A0A6J4SR88"/>
<dbReference type="EMBL" id="CADCVU010000120">
    <property type="protein sequence ID" value="CAA9503131.1"/>
    <property type="molecule type" value="Genomic_DNA"/>
</dbReference>
<gene>
    <name evidence="2" type="ORF">AVDCRST_MAG45-1436</name>
</gene>
<proteinExistence type="predicted"/>
<dbReference type="Gene3D" id="3.30.70.100">
    <property type="match status" value="1"/>
</dbReference>
<evidence type="ECO:0000313" key="2">
    <source>
        <dbReference type="EMBL" id="CAA9503131.1"/>
    </source>
</evidence>
<evidence type="ECO:0000259" key="1">
    <source>
        <dbReference type="Pfam" id="PF00403"/>
    </source>
</evidence>
<name>A0A6J4SR88_9ACTN</name>
<sequence length="181" mass="19548">MTDVEEAILLSAVPGRVRLKVFAERRRPDELERVRAALDALPGVSAVQASPRTGSLLVRHEPASTGIDDLRAALEELGLALVGPESSPRAQITPARRVLKTADAANSRVGRRLGGPDLRLLFPAALGLLSLRQATRDAPGLAQAPWYVLAWYALESFLNLNRREAARQPPAQNLPDVAEKA</sequence>